<dbReference type="GO" id="GO:0071169">
    <property type="term" value="P:establishment of protein localization to chromatin"/>
    <property type="evidence" value="ECO:0007669"/>
    <property type="project" value="TreeGrafter"/>
</dbReference>
<dbReference type="EMBL" id="KV918842">
    <property type="protein sequence ID" value="OSX77300.1"/>
    <property type="molecule type" value="Genomic_DNA"/>
</dbReference>
<dbReference type="Pfam" id="PF12765">
    <property type="entry name" value="Cohesin_HEAT"/>
    <property type="match status" value="2"/>
</dbReference>
<dbReference type="InterPro" id="IPR016024">
    <property type="entry name" value="ARM-type_fold"/>
</dbReference>
<gene>
    <name evidence="2" type="ORF">BU14_0153s0041</name>
</gene>
<feature type="region of interest" description="Disordered" evidence="1">
    <location>
        <begin position="1868"/>
        <end position="1889"/>
    </location>
</feature>
<feature type="region of interest" description="Disordered" evidence="1">
    <location>
        <begin position="1455"/>
        <end position="1476"/>
    </location>
</feature>
<dbReference type="Gene3D" id="1.25.10.10">
    <property type="entry name" value="Leucine-rich Repeat Variant"/>
    <property type="match status" value="1"/>
</dbReference>
<accession>A0A1X6P962</accession>
<dbReference type="GO" id="GO:1990414">
    <property type="term" value="P:replication-born double-strand break repair via sister chromatid exchange"/>
    <property type="evidence" value="ECO:0007669"/>
    <property type="project" value="TreeGrafter"/>
</dbReference>
<dbReference type="GO" id="GO:0061775">
    <property type="term" value="F:cohesin loader activity"/>
    <property type="evidence" value="ECO:0007669"/>
    <property type="project" value="InterPro"/>
</dbReference>
<dbReference type="Proteomes" id="UP000218209">
    <property type="component" value="Unassembled WGS sequence"/>
</dbReference>
<feature type="compositionally biased region" description="Basic residues" evidence="1">
    <location>
        <begin position="378"/>
        <end position="388"/>
    </location>
</feature>
<name>A0A1X6P962_PORUM</name>
<dbReference type="PANTHER" id="PTHR21704">
    <property type="entry name" value="NIPPED-B-LIKE PROTEIN DELANGIN SCC2-RELATED"/>
    <property type="match status" value="1"/>
</dbReference>
<dbReference type="InterPro" id="IPR033031">
    <property type="entry name" value="Scc2/Nipped-B"/>
</dbReference>
<protein>
    <submittedName>
        <fullName evidence="2">Uncharacterized protein</fullName>
    </submittedName>
</protein>
<evidence type="ECO:0000256" key="1">
    <source>
        <dbReference type="SAM" id="MobiDB-lite"/>
    </source>
</evidence>
<organism evidence="2 3">
    <name type="scientific">Porphyra umbilicalis</name>
    <name type="common">Purple laver</name>
    <name type="synonym">Red alga</name>
    <dbReference type="NCBI Taxonomy" id="2786"/>
    <lineage>
        <taxon>Eukaryota</taxon>
        <taxon>Rhodophyta</taxon>
        <taxon>Bangiophyceae</taxon>
        <taxon>Bangiales</taxon>
        <taxon>Bangiaceae</taxon>
        <taxon>Porphyra</taxon>
    </lineage>
</organism>
<dbReference type="GO" id="GO:0003682">
    <property type="term" value="F:chromatin binding"/>
    <property type="evidence" value="ECO:0007669"/>
    <property type="project" value="TreeGrafter"/>
</dbReference>
<feature type="region of interest" description="Disordered" evidence="1">
    <location>
        <begin position="122"/>
        <end position="193"/>
    </location>
</feature>
<feature type="compositionally biased region" description="Polar residues" evidence="1">
    <location>
        <begin position="166"/>
        <end position="178"/>
    </location>
</feature>
<dbReference type="GO" id="GO:0090694">
    <property type="term" value="C:Scc2-Scc4 cohesin loading complex"/>
    <property type="evidence" value="ECO:0007669"/>
    <property type="project" value="TreeGrafter"/>
</dbReference>
<dbReference type="PANTHER" id="PTHR21704:SF18">
    <property type="entry name" value="NIPPED-B-LIKE PROTEIN"/>
    <property type="match status" value="1"/>
</dbReference>
<proteinExistence type="predicted"/>
<reference evidence="2 3" key="1">
    <citation type="submission" date="2017-03" db="EMBL/GenBank/DDBJ databases">
        <title>WGS assembly of Porphyra umbilicalis.</title>
        <authorList>
            <person name="Brawley S.H."/>
            <person name="Blouin N.A."/>
            <person name="Ficko-Blean E."/>
            <person name="Wheeler G.L."/>
            <person name="Lohr M."/>
            <person name="Goodson H.V."/>
            <person name="Jenkins J.W."/>
            <person name="Blaby-Haas C.E."/>
            <person name="Helliwell K.E."/>
            <person name="Chan C."/>
            <person name="Marriage T."/>
            <person name="Bhattacharya D."/>
            <person name="Klein A.S."/>
            <person name="Badis Y."/>
            <person name="Brodie J."/>
            <person name="Cao Y."/>
            <person name="Collen J."/>
            <person name="Dittami S.M."/>
            <person name="Gachon C.M."/>
            <person name="Green B.R."/>
            <person name="Karpowicz S."/>
            <person name="Kim J.W."/>
            <person name="Kudahl U."/>
            <person name="Lin S."/>
            <person name="Michel G."/>
            <person name="Mittag M."/>
            <person name="Olson B.J."/>
            <person name="Pangilinan J."/>
            <person name="Peng Y."/>
            <person name="Qiu H."/>
            <person name="Shu S."/>
            <person name="Singer J.T."/>
            <person name="Smith A.G."/>
            <person name="Sprecher B.N."/>
            <person name="Wagner V."/>
            <person name="Wang W."/>
            <person name="Wang Z.-Y."/>
            <person name="Yan J."/>
            <person name="Yarish C."/>
            <person name="Zoeuner-Riek S."/>
            <person name="Zhuang Y."/>
            <person name="Zou Y."/>
            <person name="Lindquist E.A."/>
            <person name="Grimwood J."/>
            <person name="Barry K."/>
            <person name="Rokhsar D.S."/>
            <person name="Schmutz J."/>
            <person name="Stiller J.W."/>
            <person name="Grossman A.R."/>
            <person name="Prochnik S.E."/>
        </authorList>
    </citation>
    <scope>NUCLEOTIDE SEQUENCE [LARGE SCALE GENOMIC DNA]</scope>
    <source>
        <strain evidence="2">4086291</strain>
    </source>
</reference>
<evidence type="ECO:0000313" key="2">
    <source>
        <dbReference type="EMBL" id="OSX77300.1"/>
    </source>
</evidence>
<keyword evidence="3" id="KW-1185">Reference proteome</keyword>
<dbReference type="InterPro" id="IPR011989">
    <property type="entry name" value="ARM-like"/>
</dbReference>
<dbReference type="OrthoDB" id="418242at2759"/>
<feature type="region of interest" description="Disordered" evidence="1">
    <location>
        <begin position="327"/>
        <end position="393"/>
    </location>
</feature>
<feature type="compositionally biased region" description="Acidic residues" evidence="1">
    <location>
        <begin position="350"/>
        <end position="371"/>
    </location>
</feature>
<evidence type="ECO:0000313" key="3">
    <source>
        <dbReference type="Proteomes" id="UP000218209"/>
    </source>
</evidence>
<dbReference type="GO" id="GO:0034087">
    <property type="term" value="P:establishment of mitotic sister chromatid cohesion"/>
    <property type="evidence" value="ECO:0007669"/>
    <property type="project" value="TreeGrafter"/>
</dbReference>
<feature type="compositionally biased region" description="Basic residues" evidence="1">
    <location>
        <begin position="1880"/>
        <end position="1889"/>
    </location>
</feature>
<dbReference type="InterPro" id="IPR026003">
    <property type="entry name" value="Cohesin_HEAT"/>
</dbReference>
<dbReference type="GO" id="GO:0010468">
    <property type="term" value="P:regulation of gene expression"/>
    <property type="evidence" value="ECO:0007669"/>
    <property type="project" value="InterPro"/>
</dbReference>
<sequence>MHFLPYNLSSVSPLASTTAALRLLPVLQPQRPSARSGTVPLESTLLASDAPPSTDVAAIASLLLAAQNETGGSLDDDHGAAVRELDANTSRLLVQLRVERPTLFAPCSVSVSAGVPGFGDEEVDDFGRAAPDPSTASPSRLARPPCLSGAATPTPPVVATPPRNEPASTTSGPASPQTVRRRSSSRGAADKALEEECTGLTRTLEAFTELPASSLSSWHIAELRSATSSDAGARALAKVPESLILAVAGRLQPRVAASVGALQHSALSTTSSTAVAIEAMGCALVLLSFMKIPGSVAVLRVEETCEALIDVLGLVLRRVVFPARDSSFGPPGATKRKRASRPADGYGVDDGSDWDMDEEKAADQSDDEALLEEQPSPRRARGRRRRSSARGVAGGVTPDALLSLCCRVARNWGEVLEVHVGPEEFGSAAAARLVSVLISVLGVSGVAELQLSMCATIGVVFWYYEDARAPVLTELLHFAGRLPSSRSDLRRFRVSGAGGQSSVVRVSSALFLQLVHALGGLADKEVASAGDDTGTRPADVRQRGEDLQLPPLHAAHVQVVVQMQGVVRASVEALVTPALKARDVNALDAVTAFVEDMLELYGLPEWPGADTVVQLLFLHLSDCLQRVSVLKGGAPRSTDVHTRGAAFGWLGSLAARLQAEAALDTVGGLAAPTNACGGDTGGPLPASHCVLKLQYAQCRAAVLAVCHSTPRGGLRLQCSALFWRSQWVVDDSRAALKPEDIGACGDGAAGATSAGRAGQPAACPSAPILHARGENAAVADSTSGTVSAVAASRWLTHRRAVTVRLLDRVLETIMRGFTESMPTVRSQALKAMSMVAGVDPIKVQARTSFVRAIRSCCMDVSVVVRDAALNLLCSIFSSPEDVTDAADAAVGPTESTVLPLHGREAPVVRRFDATFVSSVLPVVAGRLLDTATSVRKRAVRILSQVVADAFSYLLTARRSTTSFESDRRHGDAELLVIDVCAMLLGRLVDSEDSVRHASQFALRAVLFGHASDKGRPGIRAGAQRDDPFAALLAPTDAVAERTRAFILVGTISKVPPAACDKSLEDVIDESLLAARRPLVSRMLSLVVRELLEADLSAMELSIDPPAVVPDGSSAAGDAQMGQVGGHIADGISPASTGSTAGVSGSGGAPSDLQAIAERRVACAQFVSALAAVDAGLVFPHCSVLAPLLKGLDGVPRYQVVVASYVLDTIERVIPGVRPVPSELVGELEEDLSALVCTHPDEQLAAAAIKCLCSITQQGCATNQRPDAVAAPVGHREVVVSAQPDGETASATRDADAVNSVRSAKRVVFRSASPLEAVPVTIARQFYDYLQGNRGQTVVNDPAFVMHACVALVRLGLFCRYAALETSTTTAYYAVLEEFAVASTADWSVRHPLRRAALEGVAHVVMRRRDLLISATRLFAASLRQPGLMCGQADVSTRLRVLDDLYDMLLSESFQTKPSAAPAGGDSPHGERSTAELPVPDDVADVALAMEDDPDAGSLTAAVQSLQLDLVNLAADVDARIRHRVATILDLTVRHGVLLASSLVSPLVGLSADRADVRTSPAALRALDFISTRHPYLLAPRLVDGVSTAFSVAAACAGAHRPSSSVAAAPTETPGDGHRTTCPLVLAVDPLTGYALLSDAFSLLPGARRKAAFESLLKEVHLRSKGAASGAPTLRRSVRSAGPAVSAGVPSAAGLAFVVSTLCSIDFGCIINSMAVSAVDKVAAGGTGSTAADAKTKTGRDEIAFIVATAGRLVSSTGHTLLDAAIEALEADSTDASGGTPLHFLAARSVPLSYLLLLKRHFAASSKDGTAAVAPASPLGLAAQLSGPPRLESPFYKMDPALLSEAADATTWRRQLRVFRDLMDADEAVIAPPGQGAGGTRGRRPRRAAR</sequence>
<dbReference type="GO" id="GO:0140588">
    <property type="term" value="P:chromatin looping"/>
    <property type="evidence" value="ECO:0007669"/>
    <property type="project" value="InterPro"/>
</dbReference>
<dbReference type="SUPFAM" id="SSF48371">
    <property type="entry name" value="ARM repeat"/>
    <property type="match status" value="1"/>
</dbReference>